<evidence type="ECO:0000313" key="3">
    <source>
        <dbReference type="WBParaSite" id="NBR_0002053001-mRNA-1"/>
    </source>
</evidence>
<reference evidence="1 2" key="2">
    <citation type="submission" date="2018-11" db="EMBL/GenBank/DDBJ databases">
        <authorList>
            <consortium name="Pathogen Informatics"/>
        </authorList>
    </citation>
    <scope>NUCLEOTIDE SEQUENCE [LARGE SCALE GENOMIC DNA]</scope>
</reference>
<protein>
    <submittedName>
        <fullName evidence="3">Transcriptional regulator</fullName>
    </submittedName>
</protein>
<gene>
    <name evidence="1" type="ORF">NBR_LOCUS20531</name>
</gene>
<name>A0A0N4YTF8_NIPBR</name>
<sequence length="73" mass="7948">MKTTAFEALYNAVTAMANGKRFVATDRRHIVLSSISLISLPLMINIRNDVVSAVTSQAWISILGMTPSLKVGR</sequence>
<reference evidence="3" key="1">
    <citation type="submission" date="2017-02" db="UniProtKB">
        <authorList>
            <consortium name="WormBaseParasite"/>
        </authorList>
    </citation>
    <scope>IDENTIFICATION</scope>
</reference>
<keyword evidence="2" id="KW-1185">Reference proteome</keyword>
<evidence type="ECO:0000313" key="2">
    <source>
        <dbReference type="Proteomes" id="UP000271162"/>
    </source>
</evidence>
<dbReference type="EMBL" id="UYSL01025233">
    <property type="protein sequence ID" value="VDL84268.1"/>
    <property type="molecule type" value="Genomic_DNA"/>
</dbReference>
<dbReference type="AlphaFoldDB" id="A0A0N4YTF8"/>
<proteinExistence type="predicted"/>
<organism evidence="3">
    <name type="scientific">Nippostrongylus brasiliensis</name>
    <name type="common">Rat hookworm</name>
    <dbReference type="NCBI Taxonomy" id="27835"/>
    <lineage>
        <taxon>Eukaryota</taxon>
        <taxon>Metazoa</taxon>
        <taxon>Ecdysozoa</taxon>
        <taxon>Nematoda</taxon>
        <taxon>Chromadorea</taxon>
        <taxon>Rhabditida</taxon>
        <taxon>Rhabditina</taxon>
        <taxon>Rhabditomorpha</taxon>
        <taxon>Strongyloidea</taxon>
        <taxon>Heligmosomidae</taxon>
        <taxon>Nippostrongylus</taxon>
    </lineage>
</organism>
<evidence type="ECO:0000313" key="1">
    <source>
        <dbReference type="EMBL" id="VDL84268.1"/>
    </source>
</evidence>
<dbReference type="Proteomes" id="UP000271162">
    <property type="component" value="Unassembled WGS sequence"/>
</dbReference>
<accession>A0A0N4YTF8</accession>
<dbReference type="WBParaSite" id="NBR_0002053001-mRNA-1">
    <property type="protein sequence ID" value="NBR_0002053001-mRNA-1"/>
    <property type="gene ID" value="NBR_0002053001"/>
</dbReference>